<reference evidence="2" key="1">
    <citation type="journal article" date="2021" name="Nat. Commun.">
        <title>Genetic determinants of endophytism in the Arabidopsis root mycobiome.</title>
        <authorList>
            <person name="Mesny F."/>
            <person name="Miyauchi S."/>
            <person name="Thiergart T."/>
            <person name="Pickel B."/>
            <person name="Atanasova L."/>
            <person name="Karlsson M."/>
            <person name="Huettel B."/>
            <person name="Barry K.W."/>
            <person name="Haridas S."/>
            <person name="Chen C."/>
            <person name="Bauer D."/>
            <person name="Andreopoulos W."/>
            <person name="Pangilinan J."/>
            <person name="LaButti K."/>
            <person name="Riley R."/>
            <person name="Lipzen A."/>
            <person name="Clum A."/>
            <person name="Drula E."/>
            <person name="Henrissat B."/>
            <person name="Kohler A."/>
            <person name="Grigoriev I.V."/>
            <person name="Martin F.M."/>
            <person name="Hacquard S."/>
        </authorList>
    </citation>
    <scope>NUCLEOTIDE SEQUENCE</scope>
    <source>
        <strain evidence="2">MPI-SDFR-AT-0120</strain>
    </source>
</reference>
<sequence>MYLFFLCFLLGAHRNFALSANKPRHPSVPRNLLKQGPVQRAVVLVRPSTATSGDWCGYRRVRRLLLGTVAYDLNPLEASVCGVLYWACRAGYSRFGQSPRQGLVCVDAMGDGWD</sequence>
<name>A0A8K0R2L2_9PLEO</name>
<keyword evidence="3" id="KW-1185">Reference proteome</keyword>
<accession>A0A8K0R2L2</accession>
<dbReference type="Proteomes" id="UP000813461">
    <property type="component" value="Unassembled WGS sequence"/>
</dbReference>
<proteinExistence type="predicted"/>
<feature type="signal peptide" evidence="1">
    <location>
        <begin position="1"/>
        <end position="19"/>
    </location>
</feature>
<feature type="non-terminal residue" evidence="2">
    <location>
        <position position="114"/>
    </location>
</feature>
<feature type="chain" id="PRO_5035469601" description="Secreted protein" evidence="1">
    <location>
        <begin position="20"/>
        <end position="114"/>
    </location>
</feature>
<gene>
    <name evidence="2" type="ORF">FB567DRAFT_530782</name>
</gene>
<dbReference type="AlphaFoldDB" id="A0A8K0R2L2"/>
<evidence type="ECO:0000313" key="3">
    <source>
        <dbReference type="Proteomes" id="UP000813461"/>
    </source>
</evidence>
<dbReference type="EMBL" id="JAGMVJ010000014">
    <property type="protein sequence ID" value="KAH7082199.1"/>
    <property type="molecule type" value="Genomic_DNA"/>
</dbReference>
<organism evidence="2 3">
    <name type="scientific">Paraphoma chrysanthemicola</name>
    <dbReference type="NCBI Taxonomy" id="798071"/>
    <lineage>
        <taxon>Eukaryota</taxon>
        <taxon>Fungi</taxon>
        <taxon>Dikarya</taxon>
        <taxon>Ascomycota</taxon>
        <taxon>Pezizomycotina</taxon>
        <taxon>Dothideomycetes</taxon>
        <taxon>Pleosporomycetidae</taxon>
        <taxon>Pleosporales</taxon>
        <taxon>Pleosporineae</taxon>
        <taxon>Phaeosphaeriaceae</taxon>
        <taxon>Paraphoma</taxon>
    </lineage>
</organism>
<evidence type="ECO:0000256" key="1">
    <source>
        <dbReference type="SAM" id="SignalP"/>
    </source>
</evidence>
<evidence type="ECO:0008006" key="4">
    <source>
        <dbReference type="Google" id="ProtNLM"/>
    </source>
</evidence>
<comment type="caution">
    <text evidence="2">The sequence shown here is derived from an EMBL/GenBank/DDBJ whole genome shotgun (WGS) entry which is preliminary data.</text>
</comment>
<protein>
    <recommendedName>
        <fullName evidence="4">Secreted protein</fullName>
    </recommendedName>
</protein>
<keyword evidence="1" id="KW-0732">Signal</keyword>
<evidence type="ECO:0000313" key="2">
    <source>
        <dbReference type="EMBL" id="KAH7082199.1"/>
    </source>
</evidence>